<dbReference type="PIRSF" id="PIRSF001092">
    <property type="entry name" value="Alpha-L-fucosidase"/>
    <property type="match status" value="1"/>
</dbReference>
<dbReference type="PROSITE" id="PS51257">
    <property type="entry name" value="PROKAR_LIPOPROTEIN"/>
    <property type="match status" value="1"/>
</dbReference>
<proteinExistence type="inferred from homology"/>
<comment type="similarity">
    <text evidence="2">Belongs to the glycosyl hydrolase 29 family.</text>
</comment>
<evidence type="ECO:0000313" key="10">
    <source>
        <dbReference type="Proteomes" id="UP001143304"/>
    </source>
</evidence>
<dbReference type="InterPro" id="IPR013780">
    <property type="entry name" value="Glyco_hydro_b"/>
</dbReference>
<keyword evidence="5" id="KW-0378">Hydrolase</keyword>
<feature type="signal peptide" evidence="7">
    <location>
        <begin position="1"/>
        <end position="24"/>
    </location>
</feature>
<keyword evidence="10" id="KW-1185">Reference proteome</keyword>
<organism evidence="9 10">
    <name type="scientific">Candidatus Marimicrobium litorale</name>
    <dbReference type="NCBI Taxonomy" id="2518991"/>
    <lineage>
        <taxon>Bacteria</taxon>
        <taxon>Pseudomonadati</taxon>
        <taxon>Pseudomonadota</taxon>
        <taxon>Gammaproteobacteria</taxon>
        <taxon>Cellvibrionales</taxon>
        <taxon>Halieaceae</taxon>
        <taxon>Marimicrobium</taxon>
    </lineage>
</organism>
<keyword evidence="4 7" id="KW-0732">Signal</keyword>
<dbReference type="Proteomes" id="UP001143304">
    <property type="component" value="Unassembled WGS sequence"/>
</dbReference>
<comment type="caution">
    <text evidence="9">The sequence shown here is derived from an EMBL/GenBank/DDBJ whole genome shotgun (WGS) entry which is preliminary data.</text>
</comment>
<reference evidence="9" key="1">
    <citation type="submission" date="2019-02" db="EMBL/GenBank/DDBJ databases">
        <authorList>
            <person name="Li S.-H."/>
        </authorList>
    </citation>
    <scope>NUCLEOTIDE SEQUENCE</scope>
    <source>
        <strain evidence="9">IMCC11814</strain>
    </source>
</reference>
<keyword evidence="6" id="KW-0326">Glycosidase</keyword>
<evidence type="ECO:0000256" key="6">
    <source>
        <dbReference type="ARBA" id="ARBA00023295"/>
    </source>
</evidence>
<dbReference type="PRINTS" id="PR00741">
    <property type="entry name" value="GLHYDRLASE29"/>
</dbReference>
<protein>
    <recommendedName>
        <fullName evidence="3">alpha-L-fucosidase</fullName>
        <ecNumber evidence="3">3.2.1.51</ecNumber>
    </recommendedName>
</protein>
<dbReference type="EC" id="3.2.1.51" evidence="3"/>
<sequence length="501" mass="56360">MRKTRFHRLFTHLTAMLLALLVGCSDPTSNNTLQRSRNIPAWFDEAKLGIFIHWGPASVPGYAHGGALQPGELEDIMFGESERKEMPYAEWYLNAMNYPDTETARYHAEKYGTAPYDNFIPTFEQRVAADWNPAAWAELFERAGARYVVLVTKHHDGYTLWPSETENPHRGHWSSSRDMVGELADAVRARGMRFGTYYSTGLDWTFQLVTEGDRIQDILMSAPNSQEYADYVHAHMSELIDRYSPDVLWADIGYPSSGRRDELMEYYFNEVPEGTVNDRWGAVDTLGQWAQIPGAIWVMKTLGRIMMSDQADNLQDDPARYGFKTAEYDSFNGVAPFKWETTRGLGASFAYNRNETATDMLSGAALITFLIDSVAKNGNVLINVGPDSYGHIPLIQQAPLLQLGDWLSVNGEAIYNTKPWQRAANLEGRALHYTHRENVLYAIVSGPVGTRFTVEDPNIPWESLSVLGAEVVSSEKRDGLLTITLTQTTSPTATVVRYQLP</sequence>
<dbReference type="RefSeq" id="WP_279249243.1">
    <property type="nucleotide sequence ID" value="NZ_SHNO01000001.1"/>
</dbReference>
<feature type="chain" id="PRO_5046547278" description="alpha-L-fucosidase" evidence="7">
    <location>
        <begin position="25"/>
        <end position="501"/>
    </location>
</feature>
<evidence type="ECO:0000256" key="7">
    <source>
        <dbReference type="SAM" id="SignalP"/>
    </source>
</evidence>
<accession>A0ABT3T5G8</accession>
<evidence type="ECO:0000256" key="3">
    <source>
        <dbReference type="ARBA" id="ARBA00012662"/>
    </source>
</evidence>
<dbReference type="InterPro" id="IPR016286">
    <property type="entry name" value="FUC_metazoa-typ"/>
</dbReference>
<evidence type="ECO:0000256" key="4">
    <source>
        <dbReference type="ARBA" id="ARBA00022729"/>
    </source>
</evidence>
<dbReference type="SUPFAM" id="SSF51445">
    <property type="entry name" value="(Trans)glycosidases"/>
    <property type="match status" value="1"/>
</dbReference>
<dbReference type="InterPro" id="IPR057739">
    <property type="entry name" value="Glyco_hydro_29_N"/>
</dbReference>
<dbReference type="Pfam" id="PF01120">
    <property type="entry name" value="Alpha_L_fucos"/>
    <property type="match status" value="1"/>
</dbReference>
<dbReference type="Gene3D" id="3.20.20.80">
    <property type="entry name" value="Glycosidases"/>
    <property type="match status" value="1"/>
</dbReference>
<dbReference type="EMBL" id="SHNO01000001">
    <property type="protein sequence ID" value="MCX2977527.1"/>
    <property type="molecule type" value="Genomic_DNA"/>
</dbReference>
<evidence type="ECO:0000256" key="2">
    <source>
        <dbReference type="ARBA" id="ARBA00007951"/>
    </source>
</evidence>
<dbReference type="SMART" id="SM00812">
    <property type="entry name" value="Alpha_L_fucos"/>
    <property type="match status" value="1"/>
</dbReference>
<dbReference type="PANTHER" id="PTHR10030:SF37">
    <property type="entry name" value="ALPHA-L-FUCOSIDASE-RELATED"/>
    <property type="match status" value="1"/>
</dbReference>
<evidence type="ECO:0000256" key="1">
    <source>
        <dbReference type="ARBA" id="ARBA00004071"/>
    </source>
</evidence>
<comment type="function">
    <text evidence="1">Alpha-L-fucosidase is responsible for hydrolyzing the alpha-1,6-linked fucose joined to the reducing-end N-acetylglucosamine of the carbohydrate moieties of glycoproteins.</text>
</comment>
<dbReference type="PANTHER" id="PTHR10030">
    <property type="entry name" value="ALPHA-L-FUCOSIDASE"/>
    <property type="match status" value="1"/>
</dbReference>
<gene>
    <name evidence="9" type="ORF">EYC82_09200</name>
</gene>
<feature type="domain" description="Glycoside hydrolase family 29 N-terminal" evidence="8">
    <location>
        <begin position="32"/>
        <end position="412"/>
    </location>
</feature>
<name>A0ABT3T5G8_9GAMM</name>
<evidence type="ECO:0000256" key="5">
    <source>
        <dbReference type="ARBA" id="ARBA00022801"/>
    </source>
</evidence>
<dbReference type="InterPro" id="IPR000933">
    <property type="entry name" value="Glyco_hydro_29"/>
</dbReference>
<dbReference type="InterPro" id="IPR017853">
    <property type="entry name" value="GH"/>
</dbReference>
<dbReference type="Gene3D" id="2.60.40.1180">
    <property type="entry name" value="Golgi alpha-mannosidase II"/>
    <property type="match status" value="1"/>
</dbReference>
<evidence type="ECO:0000313" key="9">
    <source>
        <dbReference type="EMBL" id="MCX2977527.1"/>
    </source>
</evidence>
<evidence type="ECO:0000259" key="8">
    <source>
        <dbReference type="Pfam" id="PF01120"/>
    </source>
</evidence>